<dbReference type="AlphaFoldDB" id="A0A915JCV4"/>
<accession>A0A915JCV4</accession>
<dbReference type="WBParaSite" id="nRc.2.0.1.t24309-RA">
    <property type="protein sequence ID" value="nRc.2.0.1.t24309-RA"/>
    <property type="gene ID" value="nRc.2.0.1.g24309"/>
</dbReference>
<evidence type="ECO:0000313" key="3">
    <source>
        <dbReference type="WBParaSite" id="nRc.2.0.1.t24309-RA"/>
    </source>
</evidence>
<keyword evidence="2" id="KW-1185">Reference proteome</keyword>
<protein>
    <submittedName>
        <fullName evidence="3">Uncharacterized protein</fullName>
    </submittedName>
</protein>
<feature type="region of interest" description="Disordered" evidence="1">
    <location>
        <begin position="1"/>
        <end position="21"/>
    </location>
</feature>
<organism evidence="2 3">
    <name type="scientific">Romanomermis culicivorax</name>
    <name type="common">Nematode worm</name>
    <dbReference type="NCBI Taxonomy" id="13658"/>
    <lineage>
        <taxon>Eukaryota</taxon>
        <taxon>Metazoa</taxon>
        <taxon>Ecdysozoa</taxon>
        <taxon>Nematoda</taxon>
        <taxon>Enoplea</taxon>
        <taxon>Dorylaimia</taxon>
        <taxon>Mermithida</taxon>
        <taxon>Mermithoidea</taxon>
        <taxon>Mermithidae</taxon>
        <taxon>Romanomermis</taxon>
    </lineage>
</organism>
<sequence>METSRSQTKSDQATTSAATYTQMGMVSKTGRELDFAPIMPMAIGRWYAQACLFGNRQLVVEAQGNHVDEYYIAAFQQYIFMGSQRLNQMGVKKKAPGDDKPKHDKY</sequence>
<evidence type="ECO:0000313" key="2">
    <source>
        <dbReference type="Proteomes" id="UP000887565"/>
    </source>
</evidence>
<dbReference type="Proteomes" id="UP000887565">
    <property type="component" value="Unplaced"/>
</dbReference>
<evidence type="ECO:0000256" key="1">
    <source>
        <dbReference type="SAM" id="MobiDB-lite"/>
    </source>
</evidence>
<proteinExistence type="predicted"/>
<reference evidence="3" key="1">
    <citation type="submission" date="2022-11" db="UniProtKB">
        <authorList>
            <consortium name="WormBaseParasite"/>
        </authorList>
    </citation>
    <scope>IDENTIFICATION</scope>
</reference>
<name>A0A915JCV4_ROMCU</name>